<dbReference type="PANTHER" id="PTHR15910">
    <property type="entry name" value="ARCHAEMETZINCIN"/>
    <property type="match status" value="1"/>
</dbReference>
<dbReference type="InterPro" id="IPR012091">
    <property type="entry name" value="Pept_M54_archaemetzncn_arc/bac"/>
</dbReference>
<dbReference type="HAMAP" id="MF_01842">
    <property type="entry name" value="Archaemetzincin"/>
    <property type="match status" value="1"/>
</dbReference>
<accession>A0A3B1DN51</accession>
<evidence type="ECO:0000256" key="3">
    <source>
        <dbReference type="ARBA" id="ARBA00022723"/>
    </source>
</evidence>
<keyword evidence="5" id="KW-0862">Zinc</keyword>
<dbReference type="NCBIfam" id="NF033823">
    <property type="entry name" value="archmetzin"/>
    <property type="match status" value="1"/>
</dbReference>
<dbReference type="GO" id="GO:0008237">
    <property type="term" value="F:metallopeptidase activity"/>
    <property type="evidence" value="ECO:0007669"/>
    <property type="project" value="UniProtKB-KW"/>
</dbReference>
<dbReference type="CDD" id="cd11375">
    <property type="entry name" value="Peptidase_M54"/>
    <property type="match status" value="1"/>
</dbReference>
<dbReference type="InterPro" id="IPR024079">
    <property type="entry name" value="MetalloPept_cat_dom_sf"/>
</dbReference>
<proteinExistence type="inferred from homology"/>
<keyword evidence="6" id="KW-0482">Metalloprotease</keyword>
<dbReference type="Pfam" id="PF07998">
    <property type="entry name" value="Peptidase_M54"/>
    <property type="match status" value="1"/>
</dbReference>
<evidence type="ECO:0000256" key="1">
    <source>
        <dbReference type="ARBA" id="ARBA00001947"/>
    </source>
</evidence>
<dbReference type="PIRSF" id="PIRSF005785">
    <property type="entry name" value="Zn-prot_arch"/>
    <property type="match status" value="1"/>
</dbReference>
<name>A0A3B1DN51_9ZZZZ</name>
<gene>
    <name evidence="7" type="ORF">MNBD_NITROSPIRAE02-1078</name>
</gene>
<dbReference type="EMBL" id="UOGH01000283">
    <property type="protein sequence ID" value="VAX33115.1"/>
    <property type="molecule type" value="Genomic_DNA"/>
</dbReference>
<comment type="cofactor">
    <cofactor evidence="1">
        <name>Zn(2+)</name>
        <dbReference type="ChEBI" id="CHEBI:29105"/>
    </cofactor>
</comment>
<keyword evidence="3" id="KW-0479">Metal-binding</keyword>
<keyword evidence="2 7" id="KW-0645">Protease</keyword>
<reference evidence="7" key="1">
    <citation type="submission" date="2018-06" db="EMBL/GenBank/DDBJ databases">
        <authorList>
            <person name="Zhirakovskaya E."/>
        </authorList>
    </citation>
    <scope>NUCLEOTIDE SEQUENCE</scope>
</reference>
<dbReference type="InterPro" id="IPR012962">
    <property type="entry name" value="Pept_M54_archaemetzincn"/>
</dbReference>
<keyword evidence="4" id="KW-0378">Hydrolase</keyword>
<evidence type="ECO:0000313" key="7">
    <source>
        <dbReference type="EMBL" id="VAX33115.1"/>
    </source>
</evidence>
<dbReference type="SUPFAM" id="SSF55486">
    <property type="entry name" value="Metalloproteases ('zincins'), catalytic domain"/>
    <property type="match status" value="1"/>
</dbReference>
<dbReference type="GO" id="GO:0008270">
    <property type="term" value="F:zinc ion binding"/>
    <property type="evidence" value="ECO:0007669"/>
    <property type="project" value="InterPro"/>
</dbReference>
<dbReference type="Gene3D" id="3.40.390.10">
    <property type="entry name" value="Collagenase (Catalytic Domain)"/>
    <property type="match status" value="1"/>
</dbReference>
<dbReference type="AlphaFoldDB" id="A0A3B1DN51"/>
<organism evidence="7">
    <name type="scientific">hydrothermal vent metagenome</name>
    <dbReference type="NCBI Taxonomy" id="652676"/>
    <lineage>
        <taxon>unclassified sequences</taxon>
        <taxon>metagenomes</taxon>
        <taxon>ecological metagenomes</taxon>
    </lineage>
</organism>
<evidence type="ECO:0000256" key="2">
    <source>
        <dbReference type="ARBA" id="ARBA00022670"/>
    </source>
</evidence>
<dbReference type="PANTHER" id="PTHR15910:SF1">
    <property type="entry name" value="ARCHAEMETZINCIN-2"/>
    <property type="match status" value="1"/>
</dbReference>
<evidence type="ECO:0000256" key="4">
    <source>
        <dbReference type="ARBA" id="ARBA00022801"/>
    </source>
</evidence>
<evidence type="ECO:0000256" key="6">
    <source>
        <dbReference type="ARBA" id="ARBA00023049"/>
    </source>
</evidence>
<dbReference type="GO" id="GO:0006508">
    <property type="term" value="P:proteolysis"/>
    <property type="evidence" value="ECO:0007669"/>
    <property type="project" value="UniProtKB-KW"/>
</dbReference>
<evidence type="ECO:0000256" key="5">
    <source>
        <dbReference type="ARBA" id="ARBA00022833"/>
    </source>
</evidence>
<sequence length="178" mass="20374">MWFQEAERIFILPVAKIQWWLLSEVKEELREVFGKETIIADEMTPPVEVLNRDRGQIYSTGLIEAIANRAYNGMVLGIIDFDMFVPGLNFVFGEADPAEGVAVVSITRLKEEFYGRVADQGLLLQRTLKEAIHEMGHLYSLKHCPDPRCVMHFSNSIAETDRKSKEFCPVCIKILRNL</sequence>
<protein>
    <submittedName>
        <fullName evidence="7">Archaemetzincin Zn-dependent protease</fullName>
    </submittedName>
</protein>